<dbReference type="PANTHER" id="PTHR30619">
    <property type="entry name" value="DNA INTERNALIZATION/COMPETENCE PROTEIN COMEC/REC2"/>
    <property type="match status" value="1"/>
</dbReference>
<evidence type="ECO:0000256" key="6">
    <source>
        <dbReference type="SAM" id="MobiDB-lite"/>
    </source>
</evidence>
<keyword evidence="5 7" id="KW-0472">Membrane</keyword>
<dbReference type="EMBL" id="AMRM01000006">
    <property type="protein sequence ID" value="EKF19522.1"/>
    <property type="molecule type" value="Genomic_DNA"/>
</dbReference>
<evidence type="ECO:0000256" key="1">
    <source>
        <dbReference type="ARBA" id="ARBA00004651"/>
    </source>
</evidence>
<dbReference type="eggNOG" id="COG0658">
    <property type="taxonomic scope" value="Bacteria"/>
</dbReference>
<feature type="transmembrane region" description="Helical" evidence="7">
    <location>
        <begin position="348"/>
        <end position="370"/>
    </location>
</feature>
<evidence type="ECO:0000313" key="10">
    <source>
        <dbReference type="EMBL" id="EKF19522.1"/>
    </source>
</evidence>
<dbReference type="NCBIfam" id="TIGR00360">
    <property type="entry name" value="ComEC_N-term"/>
    <property type="match status" value="1"/>
</dbReference>
<dbReference type="AlphaFoldDB" id="K2MQE0"/>
<accession>K2MQE0</accession>
<dbReference type="InterPro" id="IPR004477">
    <property type="entry name" value="ComEC_N"/>
</dbReference>
<feature type="transmembrane region" description="Helical" evidence="7">
    <location>
        <begin position="526"/>
        <end position="545"/>
    </location>
</feature>
<dbReference type="PATRIC" id="fig|391937.3.peg.1336"/>
<feature type="transmembrane region" description="Helical" evidence="7">
    <location>
        <begin position="579"/>
        <end position="596"/>
    </location>
</feature>
<evidence type="ECO:0000256" key="2">
    <source>
        <dbReference type="ARBA" id="ARBA00022475"/>
    </source>
</evidence>
<evidence type="ECO:0000259" key="9">
    <source>
        <dbReference type="Pfam" id="PF13567"/>
    </source>
</evidence>
<feature type="transmembrane region" description="Helical" evidence="7">
    <location>
        <begin position="89"/>
        <end position="111"/>
    </location>
</feature>
<feature type="domain" description="DUF4131" evidence="9">
    <location>
        <begin position="91"/>
        <end position="227"/>
    </location>
</feature>
<name>K2MQE0_9HYPH</name>
<sequence length="783" mass="83513">MGGRTATAEQDERIQFDAGNPAGSMLEGMPARTSPATRGATRARVFPVAGNLARLTTREEARGTGFLWLPVLLGCGALVYFTLPMEPPAHAVLSAVLACTAALFLVSGNVLQKRLLLALLTVLLGFAAGKLETWRASTPMLGSEITTRVTGRVLGIEHRADGRHRLTLAVTETERPRLRYAPDQVRVTARAIPAGLRPGDGVKGLARLVPPSGPVRPNAYDFSFESYFDGVGAIGFFLRDPERAPLSTAAPIGTRLSIGVQVLREAFADRLRERLPGPEGEIAAALIAGVRAGIPEEANEVLRRTGLAHILSISGLHMALVAFTVIGAVRLGFAFFPGVCARYPVKKYAAAAALLVCLLYLFISGAAVAAQRSFIMLAVMLVAQLLDRAALTMRNLAIAALIVIALSPHEVIGPGFQMSFAATAALIAGYAAWNRWRERRMRGRHVQQERTRLQRVARSLLLYAGGLALTSLIAGTATALYGAWHFQRASPLALGANLAAMPLVSVIVMPSAVLSVLAMPLNLDGWPLAAMGWGIARVVEVATWFSERTPFDATGLVPVPAVILLTGALALMTLTTTRLWLAAFPLIIAGGVLLLARDLPDVLISEDARLVATRTADGRLAVNRSRPNGFTMKNWLHAMWSQERTGPRAGDGSATADPETFGCEADVCIARHTTGALVAHVKTPRAEGTDHVRLRTLCPSVQLLVIEDPTVGAPCRAGEATVVTGRDLALRGSAQVHFKPAGGGRHEASVAFAIREPFRPWHAHRQFARAARGLGPRSGRAPR</sequence>
<feature type="domain" description="ComEC/Rec2-related protein" evidence="8">
    <location>
        <begin position="286"/>
        <end position="576"/>
    </location>
</feature>
<evidence type="ECO:0000259" key="8">
    <source>
        <dbReference type="Pfam" id="PF03772"/>
    </source>
</evidence>
<dbReference type="STRING" id="391937.NA2_06497"/>
<dbReference type="GO" id="GO:0005886">
    <property type="term" value="C:plasma membrane"/>
    <property type="evidence" value="ECO:0007669"/>
    <property type="project" value="UniProtKB-SubCell"/>
</dbReference>
<evidence type="ECO:0000313" key="11">
    <source>
        <dbReference type="Proteomes" id="UP000006786"/>
    </source>
</evidence>
<gene>
    <name evidence="10" type="ORF">NA2_06497</name>
</gene>
<reference evidence="10 11" key="1">
    <citation type="journal article" date="2012" name="J. Bacteriol.">
        <title>Genome Sequence of Nitratireductor pacificus Type Strain pht-3B.</title>
        <authorList>
            <person name="Lai Q."/>
            <person name="Li G."/>
            <person name="Shao Z."/>
        </authorList>
    </citation>
    <scope>NUCLEOTIDE SEQUENCE [LARGE SCALE GENOMIC DNA]</scope>
    <source>
        <strain evidence="11">pht-3B</strain>
    </source>
</reference>
<feature type="transmembrane region" description="Helical" evidence="7">
    <location>
        <begin position="310"/>
        <end position="336"/>
    </location>
</feature>
<dbReference type="PANTHER" id="PTHR30619:SF1">
    <property type="entry name" value="RECOMBINATION PROTEIN 2"/>
    <property type="match status" value="1"/>
</dbReference>
<protein>
    <submittedName>
        <fullName evidence="10">ComEC/Rec2-like protein</fullName>
    </submittedName>
</protein>
<comment type="subcellular location">
    <subcellularLocation>
        <location evidence="1">Cell membrane</location>
        <topology evidence="1">Multi-pass membrane protein</topology>
    </subcellularLocation>
</comment>
<keyword evidence="4 7" id="KW-1133">Transmembrane helix</keyword>
<evidence type="ECO:0000256" key="3">
    <source>
        <dbReference type="ARBA" id="ARBA00022692"/>
    </source>
</evidence>
<keyword evidence="2" id="KW-1003">Cell membrane</keyword>
<dbReference type="Pfam" id="PF03772">
    <property type="entry name" value="Competence"/>
    <property type="match status" value="1"/>
</dbReference>
<evidence type="ECO:0000256" key="4">
    <source>
        <dbReference type="ARBA" id="ARBA00022989"/>
    </source>
</evidence>
<evidence type="ECO:0000256" key="5">
    <source>
        <dbReference type="ARBA" id="ARBA00023136"/>
    </source>
</evidence>
<feature type="transmembrane region" description="Helical" evidence="7">
    <location>
        <begin position="460"/>
        <end position="484"/>
    </location>
</feature>
<keyword evidence="11" id="KW-1185">Reference proteome</keyword>
<evidence type="ECO:0000256" key="7">
    <source>
        <dbReference type="SAM" id="Phobius"/>
    </source>
</evidence>
<feature type="transmembrane region" description="Helical" evidence="7">
    <location>
        <begin position="415"/>
        <end position="433"/>
    </location>
</feature>
<dbReference type="Pfam" id="PF13567">
    <property type="entry name" value="DUF4131"/>
    <property type="match status" value="1"/>
</dbReference>
<dbReference type="OrthoDB" id="9790149at2"/>
<proteinExistence type="predicted"/>
<dbReference type="RefSeq" id="WP_008595579.1">
    <property type="nucleotide sequence ID" value="NZ_AMRM01000006.1"/>
</dbReference>
<feature type="transmembrane region" description="Helical" evidence="7">
    <location>
        <begin position="65"/>
        <end position="83"/>
    </location>
</feature>
<feature type="transmembrane region" description="Helical" evidence="7">
    <location>
        <begin position="551"/>
        <end position="572"/>
    </location>
</feature>
<comment type="caution">
    <text evidence="10">The sequence shown here is derived from an EMBL/GenBank/DDBJ whole genome shotgun (WGS) entry which is preliminary data.</text>
</comment>
<feature type="transmembrane region" description="Helical" evidence="7">
    <location>
        <begin position="496"/>
        <end position="519"/>
    </location>
</feature>
<dbReference type="InterPro" id="IPR025405">
    <property type="entry name" value="DUF4131"/>
</dbReference>
<feature type="region of interest" description="Disordered" evidence="6">
    <location>
        <begin position="1"/>
        <end position="22"/>
    </location>
</feature>
<feature type="transmembrane region" description="Helical" evidence="7">
    <location>
        <begin position="391"/>
        <end position="409"/>
    </location>
</feature>
<dbReference type="Proteomes" id="UP000006786">
    <property type="component" value="Unassembled WGS sequence"/>
</dbReference>
<keyword evidence="3 7" id="KW-0812">Transmembrane</keyword>
<dbReference type="InterPro" id="IPR052159">
    <property type="entry name" value="Competence_DNA_uptake"/>
</dbReference>
<organism evidence="10 11">
    <name type="scientific">Nitratireductor pacificus pht-3B</name>
    <dbReference type="NCBI Taxonomy" id="391937"/>
    <lineage>
        <taxon>Bacteria</taxon>
        <taxon>Pseudomonadati</taxon>
        <taxon>Pseudomonadota</taxon>
        <taxon>Alphaproteobacteria</taxon>
        <taxon>Hyphomicrobiales</taxon>
        <taxon>Phyllobacteriaceae</taxon>
        <taxon>Nitratireductor</taxon>
    </lineage>
</organism>